<evidence type="ECO:0000256" key="1">
    <source>
        <dbReference type="ARBA" id="ARBA00004123"/>
    </source>
</evidence>
<feature type="region of interest" description="Disordered" evidence="3">
    <location>
        <begin position="147"/>
        <end position="216"/>
    </location>
</feature>
<comment type="caution">
    <text evidence="4">The sequence shown here is derived from an EMBL/GenBank/DDBJ whole genome shotgun (WGS) entry which is preliminary data.</text>
</comment>
<reference evidence="4" key="1">
    <citation type="submission" date="2019-11" db="EMBL/GenBank/DDBJ databases">
        <authorList>
            <person name="Liu Y."/>
            <person name="Hou J."/>
            <person name="Li T.-Q."/>
            <person name="Guan C.-H."/>
            <person name="Wu X."/>
            <person name="Wu H.-Z."/>
            <person name="Ling F."/>
            <person name="Zhang R."/>
            <person name="Shi X.-G."/>
            <person name="Ren J.-P."/>
            <person name="Chen E.-F."/>
            <person name="Sun J.-M."/>
        </authorList>
    </citation>
    <scope>NUCLEOTIDE SEQUENCE</scope>
    <source>
        <strain evidence="4">Adult_tree_wgs_1</strain>
        <tissue evidence="4">Leaves</tissue>
    </source>
</reference>
<feature type="compositionally biased region" description="Low complexity" evidence="3">
    <location>
        <begin position="19"/>
        <end position="47"/>
    </location>
</feature>
<feature type="region of interest" description="Disordered" evidence="3">
    <location>
        <begin position="1"/>
        <end position="88"/>
    </location>
</feature>
<comment type="subcellular location">
    <subcellularLocation>
        <location evidence="1">Nucleus</location>
    </subcellularLocation>
</comment>
<evidence type="ECO:0000313" key="5">
    <source>
        <dbReference type="Proteomes" id="UP000626092"/>
    </source>
</evidence>
<dbReference type="GO" id="GO:0006950">
    <property type="term" value="P:response to stress"/>
    <property type="evidence" value="ECO:0007669"/>
    <property type="project" value="UniProtKB-ARBA"/>
</dbReference>
<sequence>MGFSSLNRENKIENKENKNGNIGEVEVVDSISSECSSGVSSVGSLESDLMEDEVTSSASSPNSPLPPPSSASASISSGQIASTSPLHDMSSLMQQLPIKRGLSKYFQGKSQSFTSLTNVRSLEDLAKPENPYNKKLKSCRSYGGLLSAQNHHTSSSSSSSSHHLPRANSSSRLITKKASNSRGSCSSFGAKRTPSFVGNNRAPIPSAPPHGSTGTLCSFSNQNPLFV</sequence>
<evidence type="ECO:0000256" key="2">
    <source>
        <dbReference type="ARBA" id="ARBA00023242"/>
    </source>
</evidence>
<evidence type="ECO:0000313" key="4">
    <source>
        <dbReference type="EMBL" id="KAF7130693.1"/>
    </source>
</evidence>
<feature type="compositionally biased region" description="Low complexity" evidence="3">
    <location>
        <begin position="151"/>
        <end position="171"/>
    </location>
</feature>
<dbReference type="EMBL" id="WJXA01000010">
    <property type="protein sequence ID" value="KAF7130693.1"/>
    <property type="molecule type" value="Genomic_DNA"/>
</dbReference>
<feature type="compositionally biased region" description="Basic and acidic residues" evidence="3">
    <location>
        <begin position="8"/>
        <end position="18"/>
    </location>
</feature>
<dbReference type="InterPro" id="IPR051992">
    <property type="entry name" value="OxStress_Response_Reg"/>
</dbReference>
<name>A0A834LAW9_RHOSS</name>
<evidence type="ECO:0000256" key="3">
    <source>
        <dbReference type="SAM" id="MobiDB-lite"/>
    </source>
</evidence>
<proteinExistence type="predicted"/>
<dbReference type="AlphaFoldDB" id="A0A834LAW9"/>
<feature type="compositionally biased region" description="Polar residues" evidence="3">
    <location>
        <begin position="177"/>
        <end position="187"/>
    </location>
</feature>
<feature type="compositionally biased region" description="Low complexity" evidence="3">
    <location>
        <begin position="70"/>
        <end position="85"/>
    </location>
</feature>
<gene>
    <name evidence="4" type="ORF">RHSIM_Rhsim10G0186200</name>
</gene>
<organism evidence="4 5">
    <name type="scientific">Rhododendron simsii</name>
    <name type="common">Sims's rhododendron</name>
    <dbReference type="NCBI Taxonomy" id="118357"/>
    <lineage>
        <taxon>Eukaryota</taxon>
        <taxon>Viridiplantae</taxon>
        <taxon>Streptophyta</taxon>
        <taxon>Embryophyta</taxon>
        <taxon>Tracheophyta</taxon>
        <taxon>Spermatophyta</taxon>
        <taxon>Magnoliopsida</taxon>
        <taxon>eudicotyledons</taxon>
        <taxon>Gunneridae</taxon>
        <taxon>Pentapetalae</taxon>
        <taxon>asterids</taxon>
        <taxon>Ericales</taxon>
        <taxon>Ericaceae</taxon>
        <taxon>Ericoideae</taxon>
        <taxon>Rhodoreae</taxon>
        <taxon>Rhododendron</taxon>
    </lineage>
</organism>
<dbReference type="OrthoDB" id="1938584at2759"/>
<keyword evidence="5" id="KW-1185">Reference proteome</keyword>
<keyword evidence="2" id="KW-0539">Nucleus</keyword>
<dbReference type="Proteomes" id="UP000626092">
    <property type="component" value="Unassembled WGS sequence"/>
</dbReference>
<dbReference type="GO" id="GO:0005634">
    <property type="term" value="C:nucleus"/>
    <property type="evidence" value="ECO:0007669"/>
    <property type="project" value="UniProtKB-SubCell"/>
</dbReference>
<dbReference type="PANTHER" id="PTHR33172:SF29">
    <property type="entry name" value="OS06G0559400 PROTEIN"/>
    <property type="match status" value="1"/>
</dbReference>
<protein>
    <submittedName>
        <fullName evidence="4">Uncharacterized protein</fullName>
    </submittedName>
</protein>
<accession>A0A834LAW9</accession>
<dbReference type="PANTHER" id="PTHR33172">
    <property type="entry name" value="OS08G0516900 PROTEIN"/>
    <property type="match status" value="1"/>
</dbReference>